<reference evidence="5" key="1">
    <citation type="submission" date="2022-06" db="EMBL/GenBank/DDBJ databases">
        <title>Aquibacillus sp. a new bacterium isolated from soil saline samples.</title>
        <authorList>
            <person name="Galisteo C."/>
            <person name="De La Haba R."/>
            <person name="Sanchez-Porro C."/>
            <person name="Ventosa A."/>
        </authorList>
    </citation>
    <scope>NUCLEOTIDE SEQUENCE</scope>
    <source>
        <strain evidence="5">JCM 12387</strain>
    </source>
</reference>
<dbReference type="InterPro" id="IPR054491">
    <property type="entry name" value="MGH1-like_GH"/>
</dbReference>
<dbReference type="EMBL" id="JAMQJZ010000005">
    <property type="protein sequence ID" value="MDC3420491.1"/>
    <property type="molecule type" value="Genomic_DNA"/>
</dbReference>
<dbReference type="GO" id="GO:0004573">
    <property type="term" value="F:Glc3Man9GlcNAc2 oligosaccharide glucosidase activity"/>
    <property type="evidence" value="ECO:0007669"/>
    <property type="project" value="InterPro"/>
</dbReference>
<dbReference type="RefSeq" id="WP_259869137.1">
    <property type="nucleotide sequence ID" value="NZ_JAMQJZ010000005.1"/>
</dbReference>
<sequence length="611" mass="69936">MNNYQELKKAIAQGWNTWNTRSVLSHVLLPEGFAINLGLKEYKDGHYLKEALIGRFGEQDEQIHPGDHAYDGSYTSLQLKWKGIEVQVQSATIDQEIVLLITPLKNQVKPATLVIESGMLWNRQGILAHEQDYITAKLLNRTIHVYTTGAPVFDAEIAAQGPYLSVKMDEQIGISTGKRRKLDEIKQVIEVQKQAHAENKEKYTALGEAYHAMQSCMAWDTIYEPQKDRVITPVSRLWNVNSGGYALFCWDTYFAAYMASTDNKALAYSNAIEITKEKTEEGFVPNCAWGNGFSSRDRSQPPVGSFVVRELYRKYRDVWLIEELFDDLYKWNTWFLENRAFPDGTMAWGSHPYEPQVGNYWETTGVNDTYGAALESGLDNSPMYDDIPFGTDKHVLKLADVGLVGLYILDCEALADIAVVLDKKREATELKTRGEKSKQALTSLWDEKTGIFLNKRTDTDEFSYRLSPTNFYALYSDRTTNEQADRMLKEHFYNPEEFWGDWIMPSIARNDPAYKDQDYWRGRIWAPMNFLVYIGFRKHNLSKAQHDLADKSKELILKEWVEHGHVHENYNGDTGEGCDVTSSDKFYHWGGLLAFIALIEAGYVEGPEKPL</sequence>
<dbReference type="PANTHER" id="PTHR10412:SF11">
    <property type="entry name" value="MANNOSYL-OLIGOSACCHARIDE GLUCOSIDASE"/>
    <property type="match status" value="1"/>
</dbReference>
<organism evidence="5 6">
    <name type="scientific">Aquibacillus koreensis</name>
    <dbReference type="NCBI Taxonomy" id="279446"/>
    <lineage>
        <taxon>Bacteria</taxon>
        <taxon>Bacillati</taxon>
        <taxon>Bacillota</taxon>
        <taxon>Bacilli</taxon>
        <taxon>Bacillales</taxon>
        <taxon>Bacillaceae</taxon>
        <taxon>Aquibacillus</taxon>
    </lineage>
</organism>
<keyword evidence="6" id="KW-1185">Reference proteome</keyword>
<evidence type="ECO:0000256" key="2">
    <source>
        <dbReference type="ARBA" id="ARBA00022801"/>
    </source>
</evidence>
<dbReference type="Pfam" id="PF22422">
    <property type="entry name" value="MGH1-like_GH"/>
    <property type="match status" value="1"/>
</dbReference>
<dbReference type="Proteomes" id="UP001145072">
    <property type="component" value="Unassembled WGS sequence"/>
</dbReference>
<dbReference type="PANTHER" id="PTHR10412">
    <property type="entry name" value="MANNOSYL-OLIGOSACCHARIDE GLUCOSIDASE"/>
    <property type="match status" value="1"/>
</dbReference>
<comment type="caution">
    <text evidence="5">The sequence shown here is derived from an EMBL/GenBank/DDBJ whole genome shotgun (WGS) entry which is preliminary data.</text>
</comment>
<dbReference type="Gene3D" id="1.50.10.10">
    <property type="match status" value="1"/>
</dbReference>
<protein>
    <submittedName>
        <fullName evidence="5">Alpha,alpha-trehalase</fullName>
    </submittedName>
</protein>
<evidence type="ECO:0000259" key="4">
    <source>
        <dbReference type="Pfam" id="PF22422"/>
    </source>
</evidence>
<gene>
    <name evidence="5" type="ORF">NC661_08945</name>
</gene>
<keyword evidence="2" id="KW-0378">Hydrolase</keyword>
<name>A0A9X4AI04_9BACI</name>
<evidence type="ECO:0000256" key="3">
    <source>
        <dbReference type="ARBA" id="ARBA00023295"/>
    </source>
</evidence>
<evidence type="ECO:0000313" key="5">
    <source>
        <dbReference type="EMBL" id="MDC3420491.1"/>
    </source>
</evidence>
<dbReference type="SUPFAM" id="SSF48208">
    <property type="entry name" value="Six-hairpin glycosidases"/>
    <property type="match status" value="1"/>
</dbReference>
<dbReference type="GO" id="GO:0009311">
    <property type="term" value="P:oligosaccharide metabolic process"/>
    <property type="evidence" value="ECO:0007669"/>
    <property type="project" value="InterPro"/>
</dbReference>
<dbReference type="GO" id="GO:0006487">
    <property type="term" value="P:protein N-linked glycosylation"/>
    <property type="evidence" value="ECO:0007669"/>
    <property type="project" value="TreeGrafter"/>
</dbReference>
<dbReference type="InterPro" id="IPR004888">
    <property type="entry name" value="Glycoside_hydrolase_63"/>
</dbReference>
<dbReference type="InterPro" id="IPR008928">
    <property type="entry name" value="6-hairpin_glycosidase_sf"/>
</dbReference>
<comment type="similarity">
    <text evidence="1">Belongs to the glycosyl hydrolase 63 family.</text>
</comment>
<dbReference type="InterPro" id="IPR012341">
    <property type="entry name" value="6hp_glycosidase-like_sf"/>
</dbReference>
<evidence type="ECO:0000313" key="6">
    <source>
        <dbReference type="Proteomes" id="UP001145072"/>
    </source>
</evidence>
<evidence type="ECO:0000256" key="1">
    <source>
        <dbReference type="ARBA" id="ARBA00010833"/>
    </source>
</evidence>
<feature type="domain" description="Mannosylglycerate hydrolase MGH1-like glycoside hydrolase" evidence="4">
    <location>
        <begin position="247"/>
        <end position="588"/>
    </location>
</feature>
<keyword evidence="3" id="KW-0326">Glycosidase</keyword>
<dbReference type="AlphaFoldDB" id="A0A9X4AI04"/>
<accession>A0A9X4AI04</accession>
<proteinExistence type="inferred from homology"/>